<dbReference type="OrthoDB" id="7619808at2"/>
<dbReference type="SUPFAM" id="SSF159888">
    <property type="entry name" value="YdhG-like"/>
    <property type="match status" value="1"/>
</dbReference>
<dbReference type="EMBL" id="CP015249">
    <property type="protein sequence ID" value="ANB19256.1"/>
    <property type="molecule type" value="Genomic_DNA"/>
</dbReference>
<dbReference type="AlphaFoldDB" id="A0A167H740"/>
<proteinExistence type="predicted"/>
<reference evidence="2 3" key="1">
    <citation type="submission" date="2016-04" db="EMBL/GenBank/DDBJ databases">
        <title>Complete genome sequence of Dokdonella koreensis DS-123T.</title>
        <authorList>
            <person name="Kim J.F."/>
            <person name="Lee H."/>
            <person name="Kwak M.-J."/>
        </authorList>
    </citation>
    <scope>NUCLEOTIDE SEQUENCE [LARGE SCALE GENOMIC DNA]</scope>
    <source>
        <strain evidence="2 3">DS-123</strain>
    </source>
</reference>
<dbReference type="STRING" id="1300342.I596_3267"/>
<evidence type="ECO:0000313" key="2">
    <source>
        <dbReference type="EMBL" id="ANB19256.1"/>
    </source>
</evidence>
<protein>
    <submittedName>
        <fullName evidence="2">DUF1801 multi-domain protein</fullName>
    </submittedName>
</protein>
<evidence type="ECO:0000259" key="1">
    <source>
        <dbReference type="Pfam" id="PF08818"/>
    </source>
</evidence>
<dbReference type="Pfam" id="PF08818">
    <property type="entry name" value="DUF1801"/>
    <property type="match status" value="1"/>
</dbReference>
<dbReference type="RefSeq" id="WP_067649868.1">
    <property type="nucleotide sequence ID" value="NZ_CP015249.1"/>
</dbReference>
<keyword evidence="3" id="KW-1185">Reference proteome</keyword>
<gene>
    <name evidence="2" type="ORF">I596_3267</name>
</gene>
<dbReference type="KEGG" id="dko:I596_3267"/>
<feature type="domain" description="YdhG-like" evidence="1">
    <location>
        <begin position="20"/>
        <end position="111"/>
    </location>
</feature>
<sequence>MPARDPRIDAYIDRAQPFAQPILTHVRGLVHETCPDVEETIKWGMPTFVHAGGLLCGMAAFKQHASFGFWKHGLVMGEDGERNGMGSFGRLVSIEDLPPKRTLMALIRKAVRLNEHGVRTAAAPRRARPPLAVPADLQQALRAVPAAARTFEAFSPSHRREYVEWVLEAKRAETRQRRIAQAVAWMTEGKPRNWKYVKG</sequence>
<accession>A0A167H740</accession>
<organism evidence="2 3">
    <name type="scientific">Dokdonella koreensis DS-123</name>
    <dbReference type="NCBI Taxonomy" id="1300342"/>
    <lineage>
        <taxon>Bacteria</taxon>
        <taxon>Pseudomonadati</taxon>
        <taxon>Pseudomonadota</taxon>
        <taxon>Gammaproteobacteria</taxon>
        <taxon>Lysobacterales</taxon>
        <taxon>Rhodanobacteraceae</taxon>
        <taxon>Dokdonella</taxon>
    </lineage>
</organism>
<dbReference type="PATRIC" id="fig|1300342.3.peg.3191"/>
<name>A0A167H740_9GAMM</name>
<dbReference type="Gene3D" id="3.90.1150.200">
    <property type="match status" value="1"/>
</dbReference>
<dbReference type="InterPro" id="IPR014922">
    <property type="entry name" value="YdhG-like"/>
</dbReference>
<dbReference type="Proteomes" id="UP000076830">
    <property type="component" value="Chromosome"/>
</dbReference>
<dbReference type="Pfam" id="PF13376">
    <property type="entry name" value="OmdA"/>
    <property type="match status" value="1"/>
</dbReference>
<evidence type="ECO:0000313" key="3">
    <source>
        <dbReference type="Proteomes" id="UP000076830"/>
    </source>
</evidence>